<reference evidence="3 4" key="1">
    <citation type="submission" date="2018-01" db="EMBL/GenBank/DDBJ databases">
        <title>Draft Genome Sequence of Komagataeibacter maltaceti LMG 1529, a Vinegar Producing Acetic Acid Bacterium Isolated from Malt Vinegar Brewery Acetifiers.</title>
        <authorList>
            <person name="Zhang Q."/>
            <person name="Hollensteiner J."/>
            <person name="Poehlein A."/>
            <person name="Daniel R."/>
        </authorList>
    </citation>
    <scope>NUCLEOTIDE SEQUENCE [LARGE SCALE GENOMIC DNA]</scope>
    <source>
        <strain evidence="3 4">LMG 1529</strain>
    </source>
</reference>
<protein>
    <submittedName>
        <fullName evidence="3">Lon protease</fullName>
        <ecNumber evidence="3">3.4.21.53</ecNumber>
    </submittedName>
</protein>
<accession>A0A2S3W369</accession>
<keyword evidence="3" id="KW-0645">Protease</keyword>
<comment type="caution">
    <text evidence="3">The sequence shown here is derived from an EMBL/GenBank/DDBJ whole genome shotgun (WGS) entry which is preliminary data.</text>
</comment>
<dbReference type="AlphaFoldDB" id="A0A2S3W369"/>
<dbReference type="EMBL" id="POTC01000009">
    <property type="protein sequence ID" value="POF63335.1"/>
    <property type="molecule type" value="Genomic_DNA"/>
</dbReference>
<feature type="region of interest" description="Disordered" evidence="1">
    <location>
        <begin position="1"/>
        <end position="83"/>
    </location>
</feature>
<dbReference type="GO" id="GO:0007005">
    <property type="term" value="P:mitochondrion organization"/>
    <property type="evidence" value="ECO:0007669"/>
    <property type="project" value="TreeGrafter"/>
</dbReference>
<dbReference type="InterPro" id="IPR003959">
    <property type="entry name" value="ATPase_AAA_core"/>
</dbReference>
<dbReference type="OrthoDB" id="5297432at2"/>
<dbReference type="EC" id="3.4.21.53" evidence="3"/>
<gene>
    <name evidence="3" type="primary">lon_2</name>
    <name evidence="3" type="ORF">KMAL_10690</name>
</gene>
<keyword evidence="3" id="KW-0378">Hydrolase</keyword>
<evidence type="ECO:0000256" key="1">
    <source>
        <dbReference type="SAM" id="MobiDB-lite"/>
    </source>
</evidence>
<dbReference type="RefSeq" id="WP_110094713.1">
    <property type="nucleotide sequence ID" value="NZ_NKUE01000015.1"/>
</dbReference>
<dbReference type="PANTHER" id="PTHR43718">
    <property type="entry name" value="LON PROTEASE"/>
    <property type="match status" value="1"/>
</dbReference>
<dbReference type="PANTHER" id="PTHR43718:SF2">
    <property type="entry name" value="LON PROTEASE HOMOLOG, MITOCHONDRIAL"/>
    <property type="match status" value="1"/>
</dbReference>
<dbReference type="GO" id="GO:0003697">
    <property type="term" value="F:single-stranded DNA binding"/>
    <property type="evidence" value="ECO:0007669"/>
    <property type="project" value="TreeGrafter"/>
</dbReference>
<dbReference type="GO" id="GO:0004176">
    <property type="term" value="F:ATP-dependent peptidase activity"/>
    <property type="evidence" value="ECO:0007669"/>
    <property type="project" value="InterPro"/>
</dbReference>
<dbReference type="InterPro" id="IPR003593">
    <property type="entry name" value="AAA+_ATPase"/>
</dbReference>
<proteinExistence type="predicted"/>
<dbReference type="Pfam" id="PF00004">
    <property type="entry name" value="AAA"/>
    <property type="match status" value="1"/>
</dbReference>
<feature type="domain" description="AAA+ ATPase" evidence="2">
    <location>
        <begin position="158"/>
        <end position="306"/>
    </location>
</feature>
<name>A0A2S3W369_9PROT</name>
<dbReference type="SUPFAM" id="SSF52540">
    <property type="entry name" value="P-loop containing nucleoside triphosphate hydrolases"/>
    <property type="match status" value="1"/>
</dbReference>
<evidence type="ECO:0000313" key="4">
    <source>
        <dbReference type="Proteomes" id="UP000237344"/>
    </source>
</evidence>
<dbReference type="InterPro" id="IPR027417">
    <property type="entry name" value="P-loop_NTPase"/>
</dbReference>
<dbReference type="Proteomes" id="UP000237344">
    <property type="component" value="Unassembled WGS sequence"/>
</dbReference>
<dbReference type="GO" id="GO:0016887">
    <property type="term" value="F:ATP hydrolysis activity"/>
    <property type="evidence" value="ECO:0007669"/>
    <property type="project" value="InterPro"/>
</dbReference>
<dbReference type="GO" id="GO:0006515">
    <property type="term" value="P:protein quality control for misfolded or incompletely synthesized proteins"/>
    <property type="evidence" value="ECO:0007669"/>
    <property type="project" value="TreeGrafter"/>
</dbReference>
<evidence type="ECO:0000259" key="2">
    <source>
        <dbReference type="SMART" id="SM00382"/>
    </source>
</evidence>
<dbReference type="SMART" id="SM00382">
    <property type="entry name" value="AAA"/>
    <property type="match status" value="1"/>
</dbReference>
<organism evidence="3 4">
    <name type="scientific">Novacetimonas maltaceti</name>
    <dbReference type="NCBI Taxonomy" id="1203393"/>
    <lineage>
        <taxon>Bacteria</taxon>
        <taxon>Pseudomonadati</taxon>
        <taxon>Pseudomonadota</taxon>
        <taxon>Alphaproteobacteria</taxon>
        <taxon>Acetobacterales</taxon>
        <taxon>Acetobacteraceae</taxon>
        <taxon>Novacetimonas</taxon>
    </lineage>
</organism>
<feature type="compositionally biased region" description="Acidic residues" evidence="1">
    <location>
        <begin position="29"/>
        <end position="48"/>
    </location>
</feature>
<dbReference type="InterPro" id="IPR027065">
    <property type="entry name" value="Lon_Prtase"/>
</dbReference>
<dbReference type="GO" id="GO:0051131">
    <property type="term" value="P:chaperone-mediated protein complex assembly"/>
    <property type="evidence" value="ECO:0007669"/>
    <property type="project" value="TreeGrafter"/>
</dbReference>
<feature type="compositionally biased region" description="Low complexity" evidence="1">
    <location>
        <begin position="64"/>
        <end position="81"/>
    </location>
</feature>
<dbReference type="GO" id="GO:0005524">
    <property type="term" value="F:ATP binding"/>
    <property type="evidence" value="ECO:0007669"/>
    <property type="project" value="InterPro"/>
</dbReference>
<dbReference type="Gene3D" id="3.40.50.300">
    <property type="entry name" value="P-loop containing nucleotide triphosphate hydrolases"/>
    <property type="match status" value="1"/>
</dbReference>
<evidence type="ECO:0000313" key="3">
    <source>
        <dbReference type="EMBL" id="POF63335.1"/>
    </source>
</evidence>
<dbReference type="GO" id="GO:0004252">
    <property type="term" value="F:serine-type endopeptidase activity"/>
    <property type="evidence" value="ECO:0007669"/>
    <property type="project" value="UniProtKB-EC"/>
</dbReference>
<keyword evidence="4" id="KW-1185">Reference proteome</keyword>
<sequence length="371" mass="41266">MSNMNSSDDDDDSSFDELMAFWKEQSTDSGEEEVDELVLIPDGDEEFEDHAPPRRRHRQRPEEAAPSPSSGAGADPAPEGGIRILPADFRFPQVKSGTRTPDRFASVRRLEKPVQLHVPDFVDSRIGLALQACPHAADAVEAMAHAERELMAWGTPGRMRPVLLVGPPGSGKSTVARHYHEALGYRVQKQNVAGMADALSLVGTHQTYGDSKPSIVTEAIAQSGMANVCMIMDEVEKAPRESRNGTVQDALLQFLDQGEARAFRDVYLNTSVDVSHVRWVLTANDLNMVTAPLRSRCTVVHVPAPTVEHVPALAWNIIREIEVERNLQPGWFDLSGYEMTKLQEVFTGDMRMLRRCVEVVLREQVRHWARA</sequence>